<gene>
    <name evidence="4" type="primary">endA</name>
    <name evidence="4" type="ORF">GCM10023116_15550</name>
</gene>
<name>A0ABP8V209_9GAMM</name>
<dbReference type="Pfam" id="PF04231">
    <property type="entry name" value="Endonuclease_1"/>
    <property type="match status" value="1"/>
</dbReference>
<evidence type="ECO:0000256" key="2">
    <source>
        <dbReference type="ARBA" id="ARBA00022722"/>
    </source>
</evidence>
<dbReference type="InterPro" id="IPR044925">
    <property type="entry name" value="His-Me_finger_sf"/>
</dbReference>
<keyword evidence="2" id="KW-0540">Nuclease</keyword>
<accession>A0ABP8V209</accession>
<keyword evidence="3" id="KW-0378">Hydrolase</keyword>
<keyword evidence="5" id="KW-1185">Reference proteome</keyword>
<comment type="similarity">
    <text evidence="1">Belongs to the EndA/NucM nuclease family.</text>
</comment>
<organism evidence="4 5">
    <name type="scientific">Kistimonas scapharcae</name>
    <dbReference type="NCBI Taxonomy" id="1036133"/>
    <lineage>
        <taxon>Bacteria</taxon>
        <taxon>Pseudomonadati</taxon>
        <taxon>Pseudomonadota</taxon>
        <taxon>Gammaproteobacteria</taxon>
        <taxon>Oceanospirillales</taxon>
        <taxon>Endozoicomonadaceae</taxon>
        <taxon>Kistimonas</taxon>
    </lineage>
</organism>
<proteinExistence type="inferred from homology"/>
<sequence length="221" mass="25306">MQATQPTSYPKAKKELVKLYQGKLKDQTTIYCEAPIKWQGKKGLPELDRIGYQVRKQPTRANRIEWEHVMPAYNIARQGNLACWKEGGRKNCSKNDPWFRKAEADMHNLFPSIGEVNGDRSNYRFSAWRGNPGMDMYGNCPMKIDFKNKQAEPPDGAKGTAARAYLYMSDQYGISLSKEQSRLLSAWDRMYPATKHECARHSEVAKVMGVQNQYVVRSCGK</sequence>
<dbReference type="SUPFAM" id="SSF54060">
    <property type="entry name" value="His-Me finger endonucleases"/>
    <property type="match status" value="1"/>
</dbReference>
<protein>
    <submittedName>
        <fullName evidence="4">Deoxyribonuclease I</fullName>
    </submittedName>
</protein>
<dbReference type="Proteomes" id="UP001500604">
    <property type="component" value="Unassembled WGS sequence"/>
</dbReference>
<evidence type="ECO:0000256" key="1">
    <source>
        <dbReference type="ARBA" id="ARBA00006429"/>
    </source>
</evidence>
<dbReference type="PANTHER" id="PTHR33607:SF2">
    <property type="entry name" value="ENDONUCLEASE-1"/>
    <property type="match status" value="1"/>
</dbReference>
<dbReference type="InterPro" id="IPR007346">
    <property type="entry name" value="Endonuclease-I"/>
</dbReference>
<evidence type="ECO:0000313" key="4">
    <source>
        <dbReference type="EMBL" id="GAA4649281.1"/>
    </source>
</evidence>
<dbReference type="EMBL" id="BAABFL010000128">
    <property type="protein sequence ID" value="GAA4649281.1"/>
    <property type="molecule type" value="Genomic_DNA"/>
</dbReference>
<dbReference type="PANTHER" id="PTHR33607">
    <property type="entry name" value="ENDONUCLEASE-1"/>
    <property type="match status" value="1"/>
</dbReference>
<comment type="caution">
    <text evidence="4">The sequence shown here is derived from an EMBL/GenBank/DDBJ whole genome shotgun (WGS) entry which is preliminary data.</text>
</comment>
<evidence type="ECO:0000256" key="3">
    <source>
        <dbReference type="ARBA" id="ARBA00022801"/>
    </source>
</evidence>
<evidence type="ECO:0000313" key="5">
    <source>
        <dbReference type="Proteomes" id="UP001500604"/>
    </source>
</evidence>
<reference evidence="5" key="1">
    <citation type="journal article" date="2019" name="Int. J. Syst. Evol. Microbiol.">
        <title>The Global Catalogue of Microorganisms (GCM) 10K type strain sequencing project: providing services to taxonomists for standard genome sequencing and annotation.</title>
        <authorList>
            <consortium name="The Broad Institute Genomics Platform"/>
            <consortium name="The Broad Institute Genome Sequencing Center for Infectious Disease"/>
            <person name="Wu L."/>
            <person name="Ma J."/>
        </authorList>
    </citation>
    <scope>NUCLEOTIDE SEQUENCE [LARGE SCALE GENOMIC DNA]</scope>
    <source>
        <strain evidence="5">JCM 17805</strain>
    </source>
</reference>